<dbReference type="GO" id="GO:0005737">
    <property type="term" value="C:cytoplasm"/>
    <property type="evidence" value="ECO:0007669"/>
    <property type="project" value="UniProtKB-ARBA"/>
</dbReference>
<evidence type="ECO:0000256" key="2">
    <source>
        <dbReference type="ARBA" id="ARBA00011695"/>
    </source>
</evidence>
<dbReference type="InterPro" id="IPR009053">
    <property type="entry name" value="Prefoldin"/>
</dbReference>
<keyword evidence="3" id="KW-0143">Chaperone</keyword>
<dbReference type="GO" id="GO:0007021">
    <property type="term" value="P:tubulin complex assembly"/>
    <property type="evidence" value="ECO:0007669"/>
    <property type="project" value="TreeGrafter"/>
</dbReference>
<dbReference type="InterPro" id="IPR004127">
    <property type="entry name" value="Prefoldin_subunit_alpha"/>
</dbReference>
<evidence type="ECO:0000313" key="6">
    <source>
        <dbReference type="EMBL" id="RFU79193.1"/>
    </source>
</evidence>
<keyword evidence="7" id="KW-1185">Reference proteome</keyword>
<gene>
    <name evidence="6" type="ORF">TARUN_3049</name>
</gene>
<dbReference type="FunFam" id="1.10.287.370:FF:000001">
    <property type="entry name" value="Prefoldin subunit 3"/>
    <property type="match status" value="1"/>
</dbReference>
<comment type="similarity">
    <text evidence="1">Belongs to the prefoldin subunit alpha family.</text>
</comment>
<dbReference type="Pfam" id="PF02996">
    <property type="entry name" value="Prefoldin"/>
    <property type="match status" value="1"/>
</dbReference>
<name>A0A395NTD5_TRIAR</name>
<dbReference type="PANTHER" id="PTHR12409">
    <property type="entry name" value="PREFOLDIN SUBUNIT 3"/>
    <property type="match status" value="1"/>
</dbReference>
<evidence type="ECO:0000256" key="3">
    <source>
        <dbReference type="ARBA" id="ARBA00023186"/>
    </source>
</evidence>
<dbReference type="GO" id="GO:0016272">
    <property type="term" value="C:prefoldin complex"/>
    <property type="evidence" value="ECO:0007669"/>
    <property type="project" value="InterPro"/>
</dbReference>
<dbReference type="STRING" id="490622.A0A395NTD5"/>
<dbReference type="OrthoDB" id="410701at2759"/>
<comment type="caution">
    <text evidence="6">The sequence shown here is derived from an EMBL/GenBank/DDBJ whole genome shotgun (WGS) entry which is preliminary data.</text>
</comment>
<dbReference type="AlphaFoldDB" id="A0A395NTD5"/>
<organism evidence="6 7">
    <name type="scientific">Trichoderma arundinaceum</name>
    <dbReference type="NCBI Taxonomy" id="490622"/>
    <lineage>
        <taxon>Eukaryota</taxon>
        <taxon>Fungi</taxon>
        <taxon>Dikarya</taxon>
        <taxon>Ascomycota</taxon>
        <taxon>Pezizomycotina</taxon>
        <taxon>Sordariomycetes</taxon>
        <taxon>Hypocreomycetidae</taxon>
        <taxon>Hypocreales</taxon>
        <taxon>Hypocreaceae</taxon>
        <taxon>Trichoderma</taxon>
    </lineage>
</organism>
<reference evidence="6 7" key="1">
    <citation type="journal article" date="2018" name="PLoS Pathog.">
        <title>Evolution of structural diversity of trichothecenes, a family of toxins produced by plant pathogenic and entomopathogenic fungi.</title>
        <authorList>
            <person name="Proctor R.H."/>
            <person name="McCormick S.P."/>
            <person name="Kim H.S."/>
            <person name="Cardoza R.E."/>
            <person name="Stanley A.M."/>
            <person name="Lindo L."/>
            <person name="Kelly A."/>
            <person name="Brown D.W."/>
            <person name="Lee T."/>
            <person name="Vaughan M.M."/>
            <person name="Alexander N.J."/>
            <person name="Busman M."/>
            <person name="Gutierrez S."/>
        </authorList>
    </citation>
    <scope>NUCLEOTIDE SEQUENCE [LARGE SCALE GENOMIC DNA]</scope>
    <source>
        <strain evidence="6 7">IBT 40837</strain>
    </source>
</reference>
<feature type="compositionally biased region" description="Basic and acidic residues" evidence="5">
    <location>
        <begin position="305"/>
        <end position="316"/>
    </location>
</feature>
<keyword evidence="4" id="KW-0175">Coiled coil</keyword>
<dbReference type="Proteomes" id="UP000266272">
    <property type="component" value="Unassembled WGS sequence"/>
</dbReference>
<accession>A0A395NTD5</accession>
<dbReference type="InterPro" id="IPR016655">
    <property type="entry name" value="PFD3"/>
</dbReference>
<dbReference type="EMBL" id="PXOA01000172">
    <property type="protein sequence ID" value="RFU79193.1"/>
    <property type="molecule type" value="Genomic_DNA"/>
</dbReference>
<proteinExistence type="inferred from homology"/>
<comment type="subunit">
    <text evidence="2">Heterohexamer of two PFD-alpha type and four PFD-beta type subunits.</text>
</comment>
<feature type="region of interest" description="Disordered" evidence="5">
    <location>
        <begin position="294"/>
        <end position="338"/>
    </location>
</feature>
<dbReference type="GO" id="GO:0015631">
    <property type="term" value="F:tubulin binding"/>
    <property type="evidence" value="ECO:0007669"/>
    <property type="project" value="TreeGrafter"/>
</dbReference>
<dbReference type="Gene3D" id="1.10.287.370">
    <property type="match status" value="1"/>
</dbReference>
<protein>
    <submittedName>
        <fullName evidence="6">Prefoldin subunit 3</fullName>
    </submittedName>
</protein>
<evidence type="ECO:0000256" key="1">
    <source>
        <dbReference type="ARBA" id="ARBA00010048"/>
    </source>
</evidence>
<dbReference type="PANTHER" id="PTHR12409:SF0">
    <property type="entry name" value="PREFOLDIN SUBUNIT 3"/>
    <property type="match status" value="1"/>
</dbReference>
<dbReference type="GO" id="GO:0007017">
    <property type="term" value="P:microtubule-based process"/>
    <property type="evidence" value="ECO:0007669"/>
    <property type="project" value="TreeGrafter"/>
</dbReference>
<evidence type="ECO:0000256" key="5">
    <source>
        <dbReference type="SAM" id="MobiDB-lite"/>
    </source>
</evidence>
<dbReference type="SUPFAM" id="SSF46579">
    <property type="entry name" value="Prefoldin"/>
    <property type="match status" value="1"/>
</dbReference>
<sequence>MASSEKQPVVSGKDDAPTNPRGIPYAPFVDKVEDYVSTRDDVEPTLRSFQEMISKYQFMELNLQRRMTGLREKIPDIQKTLDTVQFLKLRKDETDPIETTFELNDTLYARANIPPTEEVYIWLGANVMLSYPIDEAETLLTSKLSAAKTSLSNCEEDLDFLREQITTMEVATARVYNWEVVQKRKEKVEEEAEKKKLKDSDALSPKMIHGPPLQRCSRQAFASQAAIAIGHETGKLSRFDQDDRIFETQAPRQIPRATATIGLYRHTPQSFSHNYENHSNINHGSPVDIYTRRQHRDADTDPADPDPKQHTLDMLKRPLPTRRRHGVELDSANSKSWRDKSPSLLLKRVLEPNECALDWRIQAAESRSVRLPIILLQMIIRKAASHEPSQKDLLDLLPSTHEWEKAMHIVQRSGHSYEDLAYYMYILEGKTDDVRCGRFLERDSYKPPFILHFLLRPSSKFTKLETLSSLIDYCGSWFSKAARNEPDRSGAHAKALSRALGSENFNLVMSLLACHCTRLDARHMIKLGDLAVRYIETMAESSLPEEEIYQAQCAVFNHGLRLFGSDHLTSPIRRSSPNSFFWEAQRILLAVSSRLKRQLLVDADGFRAIRNVLAGMSKNQVEMHSSVRHAPTWPPYLRPGDGMDEEMDPEDSWSRSVRAGVLMQEAGFAKNEHDDAVDILQGMSPDGTPTIQQRVSLARRRKMGLWEASIRATRNAQEAWERFQNPPRPGLELGLPEYAAMFEKLTLREADDNTRALPGDRALNFHTPQEANLSEFEKARIRPPSISQLYERMLLDGIRPSGSCLRILVANTESMEMARKYLQDSDGTGALYRLMSQEMDVQALRKVPISLISAYIQMMTRQDGKRARKYMIRAIELAEQRLGIEQTRWSDFIWGTIMKNLSQHHRGLRIVVYQQLKLSLHVIQKLDGPNGISLSAFIQFTKTVRKIAKRELTQLSTDLELNPSEAENHALWPLYNEKSRHRDAMQWDTFGDKSGALGVFRLFRSSALRMNELFDKLLSYEGDSRRLLGTRKVAPLDDMMWRRDPARSEHAYEYMLSLAYLGEFQQMAKLLRWLIQEWGQPDVVQALSEMDEQPPYADFLNTLCAFRLLAEPMLDQGLVESLRDAIGAAGLTWSWPDEEAVEAYAEMQEDESINMLARVLGRVRLSWADTSRDAETKHVDEWRRCHVV</sequence>
<evidence type="ECO:0000256" key="4">
    <source>
        <dbReference type="SAM" id="Coils"/>
    </source>
</evidence>
<feature type="region of interest" description="Disordered" evidence="5">
    <location>
        <begin position="1"/>
        <end position="24"/>
    </location>
</feature>
<feature type="coiled-coil region" evidence="4">
    <location>
        <begin position="144"/>
        <end position="200"/>
    </location>
</feature>
<dbReference type="GO" id="GO:0006457">
    <property type="term" value="P:protein folding"/>
    <property type="evidence" value="ECO:0007669"/>
    <property type="project" value="InterPro"/>
</dbReference>
<evidence type="ECO:0000313" key="7">
    <source>
        <dbReference type="Proteomes" id="UP000266272"/>
    </source>
</evidence>
<dbReference type="CDD" id="cd23156">
    <property type="entry name" value="Prefoldin_3"/>
    <property type="match status" value="1"/>
</dbReference>